<evidence type="ECO:0000313" key="4">
    <source>
        <dbReference type="Proteomes" id="UP001150062"/>
    </source>
</evidence>
<evidence type="ECO:0000313" key="3">
    <source>
        <dbReference type="Proteomes" id="UP001146793"/>
    </source>
</evidence>
<dbReference type="EMBL" id="JAOAOG010000292">
    <property type="protein sequence ID" value="KAJ6232351.1"/>
    <property type="molecule type" value="Genomic_DNA"/>
</dbReference>
<dbReference type="EMBL" id="JANTQA010000029">
    <property type="protein sequence ID" value="KAJ3441019.1"/>
    <property type="molecule type" value="Genomic_DNA"/>
</dbReference>
<comment type="caution">
    <text evidence="1">The sequence shown here is derived from an EMBL/GenBank/DDBJ whole genome shotgun (WGS) entry which is preliminary data.</text>
</comment>
<gene>
    <name evidence="1" type="ORF">M0812_13022</name>
    <name evidence="2" type="ORF">M0813_04872</name>
</gene>
<dbReference type="AlphaFoldDB" id="A0AAV7ZIL7"/>
<reference evidence="2" key="1">
    <citation type="submission" date="2022-08" db="EMBL/GenBank/DDBJ databases">
        <title>Novel sulfate-reducing endosymbionts in the free-living metamonad Anaeramoeba.</title>
        <authorList>
            <person name="Jerlstrom-Hultqvist J."/>
            <person name="Cepicka I."/>
            <person name="Gallot-Lavallee L."/>
            <person name="Salas-Leiva D."/>
            <person name="Curtis B.A."/>
            <person name="Zahonova K."/>
            <person name="Pipaliya S."/>
            <person name="Dacks J."/>
            <person name="Roger A.J."/>
        </authorList>
    </citation>
    <scope>NUCLEOTIDE SEQUENCE</scope>
    <source>
        <strain evidence="2">Schooner1</strain>
    </source>
</reference>
<organism evidence="1 3">
    <name type="scientific">Anaeramoeba flamelloides</name>
    <dbReference type="NCBI Taxonomy" id="1746091"/>
    <lineage>
        <taxon>Eukaryota</taxon>
        <taxon>Metamonada</taxon>
        <taxon>Anaeramoebidae</taxon>
        <taxon>Anaeramoeba</taxon>
    </lineage>
</organism>
<protein>
    <submittedName>
        <fullName evidence="1">Uncharacterized protein</fullName>
    </submittedName>
</protein>
<evidence type="ECO:0000313" key="2">
    <source>
        <dbReference type="EMBL" id="KAJ6232351.1"/>
    </source>
</evidence>
<accession>A0AAV7ZIL7</accession>
<proteinExistence type="predicted"/>
<evidence type="ECO:0000313" key="1">
    <source>
        <dbReference type="EMBL" id="KAJ3441019.1"/>
    </source>
</evidence>
<name>A0AAV7ZIL7_9EUKA</name>
<dbReference type="Proteomes" id="UP001146793">
    <property type="component" value="Unassembled WGS sequence"/>
</dbReference>
<keyword evidence="4" id="KW-1185">Reference proteome</keyword>
<reference evidence="1" key="2">
    <citation type="submission" date="2022-08" db="EMBL/GenBank/DDBJ databases">
        <title>Novel sulphate-reducing endosymbionts in the free-living metamonad Anaeramoeba.</title>
        <authorList>
            <person name="Jerlstrom-Hultqvist J."/>
            <person name="Cepicka I."/>
            <person name="Gallot-Lavallee L."/>
            <person name="Salas-Leiva D."/>
            <person name="Curtis B.A."/>
            <person name="Zahonova K."/>
            <person name="Pipaliya S."/>
            <person name="Dacks J."/>
            <person name="Roger A.J."/>
        </authorList>
    </citation>
    <scope>NUCLEOTIDE SEQUENCE</scope>
    <source>
        <strain evidence="1">Busselton2</strain>
    </source>
</reference>
<sequence>MEMDDCEGKFLTYCVNQESMITDCMKEQIIIGSSVLMIFYHSKIIKFRDLNDDEYYTRYLKPLTPNNLKEITEKVINAIDQKQDWIGIY</sequence>
<dbReference type="Proteomes" id="UP001150062">
    <property type="component" value="Unassembled WGS sequence"/>
</dbReference>